<accession>A0A9P8PLH5</accession>
<feature type="compositionally biased region" description="Basic and acidic residues" evidence="7">
    <location>
        <begin position="861"/>
        <end position="874"/>
    </location>
</feature>
<evidence type="ECO:0000313" key="9">
    <source>
        <dbReference type="EMBL" id="KAH3674348.1"/>
    </source>
</evidence>
<dbReference type="EMBL" id="JAEUBF010000877">
    <property type="protein sequence ID" value="KAH3674348.1"/>
    <property type="molecule type" value="Genomic_DNA"/>
</dbReference>
<dbReference type="Pfam" id="PF13446">
    <property type="entry name" value="RPT"/>
    <property type="match status" value="4"/>
</dbReference>
<evidence type="ECO:0000259" key="8">
    <source>
        <dbReference type="PROSITE" id="PS50235"/>
    </source>
</evidence>
<organism evidence="9 10">
    <name type="scientific">Wickerhamomyces mucosus</name>
    <dbReference type="NCBI Taxonomy" id="1378264"/>
    <lineage>
        <taxon>Eukaryota</taxon>
        <taxon>Fungi</taxon>
        <taxon>Dikarya</taxon>
        <taxon>Ascomycota</taxon>
        <taxon>Saccharomycotina</taxon>
        <taxon>Saccharomycetes</taxon>
        <taxon>Phaffomycetales</taxon>
        <taxon>Wickerhamomycetaceae</taxon>
        <taxon>Wickerhamomyces</taxon>
    </lineage>
</organism>
<reference evidence="9" key="2">
    <citation type="submission" date="2021-01" db="EMBL/GenBank/DDBJ databases">
        <authorList>
            <person name="Schikora-Tamarit M.A."/>
        </authorList>
    </citation>
    <scope>NUCLEOTIDE SEQUENCE</scope>
    <source>
        <strain evidence="9">CBS6341</strain>
    </source>
</reference>
<keyword evidence="10" id="KW-1185">Reference proteome</keyword>
<evidence type="ECO:0000256" key="5">
    <source>
        <dbReference type="ARBA" id="ARBA00022801"/>
    </source>
</evidence>
<comment type="catalytic activity">
    <reaction evidence="1">
        <text>Thiol-dependent hydrolysis of ester, thioester, amide, peptide and isopeptide bonds formed by the C-terminal Gly of ubiquitin (a 76-residue protein attached to proteins as an intracellular targeting signal).</text>
        <dbReference type="EC" id="3.4.19.12"/>
    </reaction>
</comment>
<dbReference type="OrthoDB" id="2420415at2759"/>
<dbReference type="InterPro" id="IPR018200">
    <property type="entry name" value="USP_CS"/>
</dbReference>
<evidence type="ECO:0000256" key="6">
    <source>
        <dbReference type="ARBA" id="ARBA00022807"/>
    </source>
</evidence>
<feature type="region of interest" description="Disordered" evidence="7">
    <location>
        <begin position="14"/>
        <end position="37"/>
    </location>
</feature>
<dbReference type="InterPro" id="IPR044635">
    <property type="entry name" value="UBP14-like"/>
</dbReference>
<gene>
    <name evidence="9" type="ORF">WICMUC_003374</name>
</gene>
<keyword evidence="4" id="KW-0833">Ubl conjugation pathway</keyword>
<evidence type="ECO:0000256" key="3">
    <source>
        <dbReference type="ARBA" id="ARBA00022670"/>
    </source>
</evidence>
<reference evidence="9" key="1">
    <citation type="journal article" date="2021" name="Open Biol.">
        <title>Shared evolutionary footprints suggest mitochondrial oxidative damage underlies multiple complex I losses in fungi.</title>
        <authorList>
            <person name="Schikora-Tamarit M.A."/>
            <person name="Marcet-Houben M."/>
            <person name="Nosek J."/>
            <person name="Gabaldon T."/>
        </authorList>
    </citation>
    <scope>NUCLEOTIDE SEQUENCE</scope>
    <source>
        <strain evidence="9">CBS6341</strain>
    </source>
</reference>
<dbReference type="PANTHER" id="PTHR43982">
    <property type="entry name" value="UBIQUITIN CARBOXYL-TERMINAL HYDROLASE"/>
    <property type="match status" value="1"/>
</dbReference>
<dbReference type="InterPro" id="IPR028889">
    <property type="entry name" value="USP"/>
</dbReference>
<feature type="compositionally biased region" description="Acidic residues" evidence="7">
    <location>
        <begin position="834"/>
        <end position="859"/>
    </location>
</feature>
<keyword evidence="3" id="KW-0645">Protease</keyword>
<comment type="caution">
    <text evidence="9">The sequence shown here is derived from an EMBL/GenBank/DDBJ whole genome shotgun (WGS) entry which is preliminary data.</text>
</comment>
<dbReference type="InterPro" id="IPR001394">
    <property type="entry name" value="Peptidase_C19_UCH"/>
</dbReference>
<keyword evidence="6" id="KW-0788">Thiol protease</keyword>
<sequence length="1243" mass="143180">MKIPISDTNTVLQTAGSNNPFFNNANDNESVSKTNNNPFYLNDEQPNETPISNQIRVIDKLYHKVTTGIFKTSNRIIDDVRVSLTLLKESSKHDTILKTHPIEYSKGISDLKHNPYDIYVLDRTKLQSAVEKRRSFSNPKDEITVLRGLIFSSSHSQLSKLEIYHLKISIKVKDETKNIDANKHEFHLVNDDELYHEDRLDLISSIMIDENQKNFDIAKKSLPELIDSGTFVCSITNKILRVEISKPEFSYDDLHDFEIGPINVRFKNAITKGVVNDNDKIPSPSECLNTLYKALRGPLQKENTDEVQTIPAGHKSLATNINTRILLKNALFELDDGKFVPPNFSNYNHNYNSLIVRESYIRKLSETVLLGTKAFSSGRSNPFEGFKFTKDLHVIFHELHDNASIKHHHELLKDINYINLSTFPFYSDELIITCYNKTVETDPKNLPRYFDSLKDISVKRSNLKLSNFISTLASNNIIGQRDIDNAYRSLALDPPDGVLLADDSIISIYQTETLAHPSDTTYKKALSLLANVRKSSRIQRFLKYEPLPLSLAYETLDVEPVVDDDVISTAVIIKKADSPSQHELFDRAFITIASERKSFELLDKVEREFPDINDSIDIETARQLLAVDKDASDLQIVENFKNVQVTGQLEIKKARQALRTIGDHNNSKLIKSFLQTGFIDPKSLPADEWPVGLNNIGNTCYLNSLLQYYFSIKPLRDEILQFNEVFTNQEIYLNRRIGGRLVGEAEVNRSFQFTYQLRDLFKELINSEFRCITPKKELAYLAFLPSVNEVDFNSAEVLLDIPSQDDDVEVINIDDIDDDSDPKSDFIDLTSDTEIGDEREELETPEEPQDDLKEEESDITTDSHDDKENQKILESESLIVEHSDTTREDFAIHQPIPQSAKISQAEMETAYEIGRQQDVTECIGNVLSQVEAAFQPDKFDSEDQDQIDLVKRLFYGKTVQHLIDISDPSNKRAKKDRFQTLFVNIADKPRNLYEAIDLNFQTEQVEIDGGLFKRFERVIELPIILQIQIQRVYFDRELLRPYKSIEPLPFPETIYMDRYIDTTDQEILHKRSEVLEWRTKINELKSRQSYLLTKDPHGLSYKDSLQSTRDWLKEMELGSEKLIKSLDEQISQINVELSEIYSEIISLEKKIDHQFDGFQKIGYSIFAIFIHRGEANYGHYWIYIKDSNTGIFRKYNDETVSEVPSSTIFNFEETNSATPYFLGYIKQGYEDQIEPLFRNIQCD</sequence>
<dbReference type="AlphaFoldDB" id="A0A9P8PLH5"/>
<dbReference type="Proteomes" id="UP000769528">
    <property type="component" value="Unassembled WGS sequence"/>
</dbReference>
<dbReference type="Pfam" id="PF00443">
    <property type="entry name" value="UCH"/>
    <property type="match status" value="1"/>
</dbReference>
<dbReference type="InterPro" id="IPR025305">
    <property type="entry name" value="UCH_repeat_domain"/>
</dbReference>
<keyword evidence="5" id="KW-0378">Hydrolase</keyword>
<proteinExistence type="predicted"/>
<dbReference type="GO" id="GO:0043161">
    <property type="term" value="P:proteasome-mediated ubiquitin-dependent protein catabolic process"/>
    <property type="evidence" value="ECO:0007669"/>
    <property type="project" value="InterPro"/>
</dbReference>
<dbReference type="GO" id="GO:0004843">
    <property type="term" value="F:cysteine-type deubiquitinase activity"/>
    <property type="evidence" value="ECO:0007669"/>
    <property type="project" value="UniProtKB-EC"/>
</dbReference>
<name>A0A9P8PLH5_9ASCO</name>
<evidence type="ECO:0000256" key="1">
    <source>
        <dbReference type="ARBA" id="ARBA00000707"/>
    </source>
</evidence>
<evidence type="ECO:0000256" key="4">
    <source>
        <dbReference type="ARBA" id="ARBA00022786"/>
    </source>
</evidence>
<dbReference type="PANTHER" id="PTHR43982:SF6">
    <property type="entry name" value="UBIQUITIN CARBOXYL-TERMINAL HYDROLASE 2-RELATED"/>
    <property type="match status" value="1"/>
</dbReference>
<evidence type="ECO:0000313" key="10">
    <source>
        <dbReference type="Proteomes" id="UP000769528"/>
    </source>
</evidence>
<feature type="compositionally biased region" description="Low complexity" evidence="7">
    <location>
        <begin position="18"/>
        <end position="28"/>
    </location>
</feature>
<dbReference type="GO" id="GO:0070628">
    <property type="term" value="F:proteasome binding"/>
    <property type="evidence" value="ECO:0007669"/>
    <property type="project" value="TreeGrafter"/>
</dbReference>
<dbReference type="CDD" id="cd02666">
    <property type="entry name" value="Peptidase_C19J"/>
    <property type="match status" value="1"/>
</dbReference>
<dbReference type="SUPFAM" id="SSF54001">
    <property type="entry name" value="Cysteine proteinases"/>
    <property type="match status" value="1"/>
</dbReference>
<dbReference type="Gene3D" id="3.90.70.10">
    <property type="entry name" value="Cysteine proteinases"/>
    <property type="match status" value="2"/>
</dbReference>
<protein>
    <recommendedName>
        <fullName evidence="2">ubiquitinyl hydrolase 1</fullName>
        <ecNumber evidence="2">3.4.19.12</ecNumber>
    </recommendedName>
</protein>
<dbReference type="InterPro" id="IPR038765">
    <property type="entry name" value="Papain-like_cys_pep_sf"/>
</dbReference>
<evidence type="ECO:0000256" key="2">
    <source>
        <dbReference type="ARBA" id="ARBA00012759"/>
    </source>
</evidence>
<feature type="region of interest" description="Disordered" evidence="7">
    <location>
        <begin position="814"/>
        <end position="874"/>
    </location>
</feature>
<dbReference type="EC" id="3.4.19.12" evidence="2"/>
<dbReference type="GO" id="GO:0061136">
    <property type="term" value="P:regulation of proteasomal protein catabolic process"/>
    <property type="evidence" value="ECO:0007669"/>
    <property type="project" value="TreeGrafter"/>
</dbReference>
<evidence type="ECO:0000256" key="7">
    <source>
        <dbReference type="SAM" id="MobiDB-lite"/>
    </source>
</evidence>
<feature type="domain" description="USP" evidence="8">
    <location>
        <begin position="691"/>
        <end position="1227"/>
    </location>
</feature>
<dbReference type="PROSITE" id="PS00972">
    <property type="entry name" value="USP_1"/>
    <property type="match status" value="1"/>
</dbReference>
<dbReference type="GO" id="GO:0016579">
    <property type="term" value="P:protein deubiquitination"/>
    <property type="evidence" value="ECO:0007669"/>
    <property type="project" value="InterPro"/>
</dbReference>
<dbReference type="PROSITE" id="PS50235">
    <property type="entry name" value="USP_3"/>
    <property type="match status" value="1"/>
</dbReference>